<evidence type="ECO:0000313" key="2">
    <source>
        <dbReference type="EMBL" id="QBD78400.1"/>
    </source>
</evidence>
<proteinExistence type="predicted"/>
<organism evidence="2 3">
    <name type="scientific">Ktedonosporobacter rubrisoli</name>
    <dbReference type="NCBI Taxonomy" id="2509675"/>
    <lineage>
        <taxon>Bacteria</taxon>
        <taxon>Bacillati</taxon>
        <taxon>Chloroflexota</taxon>
        <taxon>Ktedonobacteria</taxon>
        <taxon>Ktedonobacterales</taxon>
        <taxon>Ktedonosporobacteraceae</taxon>
        <taxon>Ktedonosporobacter</taxon>
    </lineage>
</organism>
<dbReference type="EMBL" id="CP035758">
    <property type="protein sequence ID" value="QBD78400.1"/>
    <property type="molecule type" value="Genomic_DNA"/>
</dbReference>
<dbReference type="OrthoDB" id="157206at2"/>
<keyword evidence="3" id="KW-1185">Reference proteome</keyword>
<dbReference type="AlphaFoldDB" id="A0A4P6JSZ5"/>
<accession>A0A4P6JSZ5</accession>
<reference evidence="2 3" key="1">
    <citation type="submission" date="2019-01" db="EMBL/GenBank/DDBJ databases">
        <title>Ktedonosporobacter rubrisoli SCAWS-G2.</title>
        <authorList>
            <person name="Huang Y."/>
            <person name="Yan B."/>
        </authorList>
    </citation>
    <scope>NUCLEOTIDE SEQUENCE [LARGE SCALE GENOMIC DNA]</scope>
    <source>
        <strain evidence="2 3">SCAWS-G2</strain>
    </source>
</reference>
<dbReference type="KEGG" id="kbs:EPA93_21315"/>
<dbReference type="InterPro" id="IPR037257">
    <property type="entry name" value="T2SS_E_N_sf"/>
</dbReference>
<dbReference type="SUPFAM" id="SSF160246">
    <property type="entry name" value="EspE N-terminal domain-like"/>
    <property type="match status" value="1"/>
</dbReference>
<feature type="domain" description="Type II secretion system protein GspE N-terminal" evidence="1">
    <location>
        <begin position="56"/>
        <end position="124"/>
    </location>
</feature>
<gene>
    <name evidence="2" type="ORF">EPA93_21315</name>
</gene>
<evidence type="ECO:0000313" key="3">
    <source>
        <dbReference type="Proteomes" id="UP000290365"/>
    </source>
</evidence>
<dbReference type="Pfam" id="PF05157">
    <property type="entry name" value="MshEN"/>
    <property type="match status" value="1"/>
</dbReference>
<evidence type="ECO:0000259" key="1">
    <source>
        <dbReference type="Pfam" id="PF05157"/>
    </source>
</evidence>
<name>A0A4P6JSZ5_KTERU</name>
<dbReference type="Gene3D" id="3.30.300.160">
    <property type="entry name" value="Type II secretion system, protein E, N-terminal domain"/>
    <property type="match status" value="1"/>
</dbReference>
<protein>
    <recommendedName>
        <fullName evidence="1">Type II secretion system protein GspE N-terminal domain-containing protein</fullName>
    </recommendedName>
</protein>
<dbReference type="InterPro" id="IPR007831">
    <property type="entry name" value="T2SS_GspE_N"/>
</dbReference>
<dbReference type="Proteomes" id="UP000290365">
    <property type="component" value="Chromosome"/>
</dbReference>
<sequence length="155" mass="18379">MALERTLMRKRFDKREMMGGFWRDMERMQWSMVHDVQGIEIPRLFTLRRVSAQYWRILPLKVMKRYQCIVIGKDRGGLTLAIADQKVTGIIEQLSKLTGYEIFPVLVDPVRIRLLLRRIERAERDWHNEMRQVSPARLVQARSILLSIATQAKRS</sequence>